<dbReference type="RefSeq" id="WP_147497311.1">
    <property type="nucleotide sequence ID" value="NZ_VOAP01000016.1"/>
</dbReference>
<dbReference type="AlphaFoldDB" id="A0A562XD66"/>
<sequence length="71" mass="7904">MGLGYGNLVRVAGGTRPTDAQRQKLTQTVVSFENLSVWLHINLGLNGEADTGYSFKNLNKGWLKIMIKLIR</sequence>
<proteinExistence type="predicted"/>
<name>A0A562XD66_CAMHY</name>
<reference evidence="1 2" key="1">
    <citation type="submission" date="2019-07" db="EMBL/GenBank/DDBJ databases">
        <title>Rapid identification of Enteric Bacteria from Whole Genome Sequences (WGS) using Average Nucleotide Identity (ANI).</title>
        <authorList>
            <person name="Lane C."/>
        </authorList>
    </citation>
    <scope>NUCLEOTIDE SEQUENCE [LARGE SCALE GENOMIC DNA]</scope>
    <source>
        <strain evidence="1 2">D2411</strain>
    </source>
</reference>
<organism evidence="1 2">
    <name type="scientific">Campylobacter hyointestinalis</name>
    <dbReference type="NCBI Taxonomy" id="198"/>
    <lineage>
        <taxon>Bacteria</taxon>
        <taxon>Pseudomonadati</taxon>
        <taxon>Campylobacterota</taxon>
        <taxon>Epsilonproteobacteria</taxon>
        <taxon>Campylobacterales</taxon>
        <taxon>Campylobacteraceae</taxon>
        <taxon>Campylobacter</taxon>
    </lineage>
</organism>
<comment type="caution">
    <text evidence="1">The sequence shown here is derived from an EMBL/GenBank/DDBJ whole genome shotgun (WGS) entry which is preliminary data.</text>
</comment>
<dbReference type="EMBL" id="VOAP01000016">
    <property type="protein sequence ID" value="TWO19553.1"/>
    <property type="molecule type" value="Genomic_DNA"/>
</dbReference>
<protein>
    <submittedName>
        <fullName evidence="1">Uncharacterized protein</fullName>
    </submittedName>
</protein>
<evidence type="ECO:0000313" key="1">
    <source>
        <dbReference type="EMBL" id="TWO19553.1"/>
    </source>
</evidence>
<accession>A0A562XD66</accession>
<dbReference type="Proteomes" id="UP000321812">
    <property type="component" value="Unassembled WGS sequence"/>
</dbReference>
<gene>
    <name evidence="1" type="ORF">YZ82_05475</name>
</gene>
<evidence type="ECO:0000313" key="2">
    <source>
        <dbReference type="Proteomes" id="UP000321812"/>
    </source>
</evidence>